<evidence type="ECO:0000256" key="1">
    <source>
        <dbReference type="SAM" id="MobiDB-lite"/>
    </source>
</evidence>
<name>A0A2I1KTA3_9ACTO</name>
<dbReference type="Gene3D" id="3.90.1200.10">
    <property type="match status" value="1"/>
</dbReference>
<feature type="region of interest" description="Disordered" evidence="1">
    <location>
        <begin position="1"/>
        <end position="58"/>
    </location>
</feature>
<dbReference type="InterPro" id="IPR002575">
    <property type="entry name" value="Aminoglycoside_PTrfase"/>
</dbReference>
<feature type="domain" description="Aminoglycoside phosphotransferase" evidence="2">
    <location>
        <begin position="88"/>
        <end position="303"/>
    </location>
</feature>
<organism evidence="3 4">
    <name type="scientific">Actinomyces urogenitalis</name>
    <dbReference type="NCBI Taxonomy" id="103621"/>
    <lineage>
        <taxon>Bacteria</taxon>
        <taxon>Bacillati</taxon>
        <taxon>Actinomycetota</taxon>
        <taxon>Actinomycetes</taxon>
        <taxon>Actinomycetales</taxon>
        <taxon>Actinomycetaceae</taxon>
        <taxon>Actinomyces</taxon>
    </lineage>
</organism>
<dbReference type="RefSeq" id="WP_006548599.1">
    <property type="nucleotide sequence ID" value="NZ_JAHAIH010000003.1"/>
</dbReference>
<reference evidence="3 4" key="1">
    <citation type="submission" date="2017-12" db="EMBL/GenBank/DDBJ databases">
        <title>Phylogenetic diversity of female urinary microbiome.</title>
        <authorList>
            <person name="Thomas-White K."/>
            <person name="Wolfe A.J."/>
        </authorList>
    </citation>
    <scope>NUCLEOTIDE SEQUENCE [LARGE SCALE GENOMIC DNA]</scope>
    <source>
        <strain evidence="3 4">UMB0319</strain>
    </source>
</reference>
<dbReference type="AlphaFoldDB" id="A0A2I1KTA3"/>
<proteinExistence type="predicted"/>
<dbReference type="GeneID" id="81708405"/>
<feature type="region of interest" description="Disordered" evidence="1">
    <location>
        <begin position="364"/>
        <end position="384"/>
    </location>
</feature>
<evidence type="ECO:0000313" key="4">
    <source>
        <dbReference type="Proteomes" id="UP000234778"/>
    </source>
</evidence>
<feature type="compositionally biased region" description="Low complexity" evidence="1">
    <location>
        <begin position="17"/>
        <end position="33"/>
    </location>
</feature>
<protein>
    <submittedName>
        <fullName evidence="3">Macrolide 2'-phosphotransferase</fullName>
    </submittedName>
</protein>
<gene>
    <name evidence="3" type="ORF">CYJ26_05605</name>
</gene>
<dbReference type="InterPro" id="IPR011009">
    <property type="entry name" value="Kinase-like_dom_sf"/>
</dbReference>
<dbReference type="Proteomes" id="UP000234778">
    <property type="component" value="Unassembled WGS sequence"/>
</dbReference>
<dbReference type="GO" id="GO:0016740">
    <property type="term" value="F:transferase activity"/>
    <property type="evidence" value="ECO:0007669"/>
    <property type="project" value="UniProtKB-KW"/>
</dbReference>
<keyword evidence="3" id="KW-0808">Transferase</keyword>
<dbReference type="Pfam" id="PF01636">
    <property type="entry name" value="APH"/>
    <property type="match status" value="1"/>
</dbReference>
<dbReference type="EMBL" id="PKHA01000004">
    <property type="protein sequence ID" value="PKY98860.1"/>
    <property type="molecule type" value="Genomic_DNA"/>
</dbReference>
<evidence type="ECO:0000313" key="3">
    <source>
        <dbReference type="EMBL" id="PKY98860.1"/>
    </source>
</evidence>
<comment type="caution">
    <text evidence="3">The sequence shown here is derived from an EMBL/GenBank/DDBJ whole genome shotgun (WGS) entry which is preliminary data.</text>
</comment>
<evidence type="ECO:0000259" key="2">
    <source>
        <dbReference type="Pfam" id="PF01636"/>
    </source>
</evidence>
<accession>A0A2I1KTA3</accession>
<dbReference type="SUPFAM" id="SSF56112">
    <property type="entry name" value="Protein kinase-like (PK-like)"/>
    <property type="match status" value="1"/>
</dbReference>
<sequence length="441" mass="46459">MSTTPTDPTRPATEATPDAGQDAPVPQDAPAPATEAERVDEPAAGTSHSHTSTTPEREPSALTLAAMAAVAVPGLDPARLALPQEASASLRTVGVIDSRGRHWEVLQARSDAAGASLDAEAEVLRRIARSHDDGLVSFDVSRPAGSLRREGLHVQVRSHIEGKPISIASLRPGPGLSAGLGRALGELHELSTTVVSEAGLPVYDADEVRTNWLTLLDDVAATGKVPASLLSRWEQVLDDTALWRFRPTVVHGDLAEENVLTAGGGVVALQGLSQIHVGDPAEDLAWIYSTAPVDCLDSIEAAYDLARTEGVDKHLRDRAELVSEMSLAKWLLHGVRSQDQEIIDDAVSMLADLLDQVGDEPLVEPHEPRLAPVPGTRTSAGPDEATSEITMVERQADHSGTDAEVTGDAAVSARTDLAADQTPTTDLAAVVPLSAQERAQD</sequence>